<accession>A0A268EX55</accession>
<dbReference type="GO" id="GO:0046872">
    <property type="term" value="F:metal ion binding"/>
    <property type="evidence" value="ECO:0007669"/>
    <property type="project" value="UniProtKB-KW"/>
</dbReference>
<reference evidence="6 7" key="1">
    <citation type="submission" date="2017-07" db="EMBL/GenBank/DDBJ databases">
        <title>Isolation and whole genome analysis of endospore-forming bacteria from heroin.</title>
        <authorList>
            <person name="Kalinowski J."/>
            <person name="Ahrens B."/>
            <person name="Al-Dilaimi A."/>
            <person name="Winkler A."/>
            <person name="Wibberg D."/>
            <person name="Schleenbecker U."/>
            <person name="Ruckert C."/>
            <person name="Wolfel R."/>
            <person name="Grass G."/>
        </authorList>
    </citation>
    <scope>NUCLEOTIDE SEQUENCE [LARGE SCALE GENOMIC DNA]</scope>
    <source>
        <strain evidence="6 7">7537-G1</strain>
    </source>
</reference>
<dbReference type="GO" id="GO:0030272">
    <property type="term" value="F:5-formyltetrahydrofolate cyclo-ligase activity"/>
    <property type="evidence" value="ECO:0007669"/>
    <property type="project" value="UniProtKB-EC"/>
</dbReference>
<comment type="cofactor">
    <cofactor evidence="5">
        <name>Mg(2+)</name>
        <dbReference type="ChEBI" id="CHEBI:18420"/>
    </cofactor>
</comment>
<dbReference type="PANTHER" id="PTHR23407:SF1">
    <property type="entry name" value="5-FORMYLTETRAHYDROFOLATE CYCLO-LIGASE"/>
    <property type="match status" value="1"/>
</dbReference>
<proteinExistence type="inferred from homology"/>
<dbReference type="SUPFAM" id="SSF100950">
    <property type="entry name" value="NagB/RpiA/CoA transferase-like"/>
    <property type="match status" value="1"/>
</dbReference>
<comment type="catalytic activity">
    <reaction evidence="5">
        <text>(6S)-5-formyl-5,6,7,8-tetrahydrofolate + ATP = (6R)-5,10-methenyltetrahydrofolate + ADP + phosphate</text>
        <dbReference type="Rhea" id="RHEA:10488"/>
        <dbReference type="ChEBI" id="CHEBI:30616"/>
        <dbReference type="ChEBI" id="CHEBI:43474"/>
        <dbReference type="ChEBI" id="CHEBI:57455"/>
        <dbReference type="ChEBI" id="CHEBI:57457"/>
        <dbReference type="ChEBI" id="CHEBI:456216"/>
        <dbReference type="EC" id="6.3.3.2"/>
    </reaction>
</comment>
<evidence type="ECO:0000256" key="4">
    <source>
        <dbReference type="PIRSR" id="PIRSR006806-1"/>
    </source>
</evidence>
<evidence type="ECO:0000256" key="1">
    <source>
        <dbReference type="ARBA" id="ARBA00010638"/>
    </source>
</evidence>
<dbReference type="OrthoDB" id="9801938at2"/>
<evidence type="ECO:0000256" key="2">
    <source>
        <dbReference type="ARBA" id="ARBA00022741"/>
    </source>
</evidence>
<dbReference type="NCBIfam" id="TIGR02727">
    <property type="entry name" value="MTHFS_bact"/>
    <property type="match status" value="1"/>
</dbReference>
<name>A0A268EX55_9BACL</name>
<dbReference type="AlphaFoldDB" id="A0A268EX55"/>
<comment type="similarity">
    <text evidence="1 5">Belongs to the 5-formyltetrahydrofolate cyclo-ligase family.</text>
</comment>
<keyword evidence="5" id="KW-0479">Metal-binding</keyword>
<dbReference type="PANTHER" id="PTHR23407">
    <property type="entry name" value="ATPASE INHIBITOR/5-FORMYLTETRAHYDROFOLATE CYCLO-LIGASE"/>
    <property type="match status" value="1"/>
</dbReference>
<dbReference type="EC" id="6.3.3.2" evidence="5"/>
<dbReference type="GO" id="GO:0035999">
    <property type="term" value="P:tetrahydrofolate interconversion"/>
    <property type="evidence" value="ECO:0007669"/>
    <property type="project" value="TreeGrafter"/>
</dbReference>
<evidence type="ECO:0000313" key="7">
    <source>
        <dbReference type="Proteomes" id="UP000215596"/>
    </source>
</evidence>
<dbReference type="EMBL" id="NPBY01000028">
    <property type="protein sequence ID" value="PAD77706.1"/>
    <property type="molecule type" value="Genomic_DNA"/>
</dbReference>
<dbReference type="InterPro" id="IPR002698">
    <property type="entry name" value="FTHF_cligase"/>
</dbReference>
<feature type="binding site" evidence="4">
    <location>
        <begin position="21"/>
        <end position="25"/>
    </location>
    <ligand>
        <name>ATP</name>
        <dbReference type="ChEBI" id="CHEBI:30616"/>
    </ligand>
</feature>
<dbReference type="InterPro" id="IPR037171">
    <property type="entry name" value="NagB/RpiA_transferase-like"/>
</dbReference>
<sequence length="231" mass="26439">MLPFESEYQIGPPAKQQRQLKQQLRQQMSKRRDALAEKARQELSFLACRHAAQLMEQRGLQRMLVYVPFRSELDSRPLVEWAWGAGIEVLVPRSIPRDRSMELYLLRSWDQLVPGAYGILEPDPAAAERHEDAAPEIVWVPGLAFDRKGGRLGYGGGYYDRLHDKLNRLRQDPERNAPGTSKSTMWMGLAYEIQVVDQVPMDRHDAVLDGLVTNEGCTTRNEQHTEGEGWN</sequence>
<protein>
    <recommendedName>
        <fullName evidence="5">5-formyltetrahydrofolate cyclo-ligase</fullName>
        <ecNumber evidence="5">6.3.3.2</ecNumber>
    </recommendedName>
</protein>
<evidence type="ECO:0000256" key="5">
    <source>
        <dbReference type="RuleBase" id="RU361279"/>
    </source>
</evidence>
<feature type="binding site" evidence="4">
    <location>
        <position position="67"/>
    </location>
    <ligand>
        <name>substrate</name>
    </ligand>
</feature>
<dbReference type="Pfam" id="PF01812">
    <property type="entry name" value="5-FTHF_cyc-lig"/>
    <property type="match status" value="1"/>
</dbReference>
<dbReference type="Proteomes" id="UP000215596">
    <property type="component" value="Unassembled WGS sequence"/>
</dbReference>
<feature type="binding site" evidence="4">
    <location>
        <begin position="151"/>
        <end position="159"/>
    </location>
    <ligand>
        <name>ATP</name>
        <dbReference type="ChEBI" id="CHEBI:30616"/>
    </ligand>
</feature>
<dbReference type="RefSeq" id="WP_095264780.1">
    <property type="nucleotide sequence ID" value="NZ_NPBY01000028.1"/>
</dbReference>
<evidence type="ECO:0000256" key="3">
    <source>
        <dbReference type="ARBA" id="ARBA00022840"/>
    </source>
</evidence>
<organism evidence="6 7">
    <name type="scientific">Paenibacillus campinasensis</name>
    <dbReference type="NCBI Taxonomy" id="66347"/>
    <lineage>
        <taxon>Bacteria</taxon>
        <taxon>Bacillati</taxon>
        <taxon>Bacillota</taxon>
        <taxon>Bacilli</taxon>
        <taxon>Bacillales</taxon>
        <taxon>Paenibacillaceae</taxon>
        <taxon>Paenibacillus</taxon>
    </lineage>
</organism>
<keyword evidence="2 4" id="KW-0547">Nucleotide-binding</keyword>
<keyword evidence="6" id="KW-0436">Ligase</keyword>
<dbReference type="PIRSF" id="PIRSF006806">
    <property type="entry name" value="FTHF_cligase"/>
    <property type="match status" value="1"/>
</dbReference>
<feature type="binding site" evidence="4">
    <location>
        <position position="72"/>
    </location>
    <ligand>
        <name>substrate</name>
    </ligand>
</feature>
<keyword evidence="5" id="KW-0460">Magnesium</keyword>
<keyword evidence="3 4" id="KW-0067">ATP-binding</keyword>
<dbReference type="GO" id="GO:0009396">
    <property type="term" value="P:folic acid-containing compound biosynthetic process"/>
    <property type="evidence" value="ECO:0007669"/>
    <property type="project" value="TreeGrafter"/>
</dbReference>
<evidence type="ECO:0000313" key="6">
    <source>
        <dbReference type="EMBL" id="PAD77706.1"/>
    </source>
</evidence>
<dbReference type="InterPro" id="IPR024185">
    <property type="entry name" value="FTHF_cligase-like_sf"/>
</dbReference>
<gene>
    <name evidence="6" type="ORF">CHH67_08680</name>
</gene>
<comment type="caution">
    <text evidence="6">The sequence shown here is derived from an EMBL/GenBank/DDBJ whole genome shotgun (WGS) entry which is preliminary data.</text>
</comment>
<dbReference type="GO" id="GO:0005524">
    <property type="term" value="F:ATP binding"/>
    <property type="evidence" value="ECO:0007669"/>
    <property type="project" value="UniProtKB-KW"/>
</dbReference>
<dbReference type="Gene3D" id="3.40.50.10420">
    <property type="entry name" value="NagB/RpiA/CoA transferase-like"/>
    <property type="match status" value="1"/>
</dbReference>